<comment type="caution">
    <text evidence="7">The sequence shown here is derived from an EMBL/GenBank/DDBJ whole genome shotgun (WGS) entry which is preliminary data.</text>
</comment>
<evidence type="ECO:0000256" key="4">
    <source>
        <dbReference type="PROSITE-ProRule" id="PRU01343"/>
    </source>
</evidence>
<protein>
    <recommendedName>
        <fullName evidence="6">GRF-type domain-containing protein</fullName>
    </recommendedName>
</protein>
<keyword evidence="1" id="KW-0479">Metal-binding</keyword>
<dbReference type="PROSITE" id="PS51999">
    <property type="entry name" value="ZF_GRF"/>
    <property type="match status" value="1"/>
</dbReference>
<evidence type="ECO:0000256" key="3">
    <source>
        <dbReference type="ARBA" id="ARBA00022833"/>
    </source>
</evidence>
<proteinExistence type="predicted"/>
<gene>
    <name evidence="7" type="ORF">Ahy_B02g060711</name>
</gene>
<keyword evidence="5" id="KW-0472">Membrane</keyword>
<evidence type="ECO:0000313" key="8">
    <source>
        <dbReference type="Proteomes" id="UP000289738"/>
    </source>
</evidence>
<keyword evidence="5" id="KW-1133">Transmembrane helix</keyword>
<accession>A0A445AJ52</accession>
<keyword evidence="8" id="KW-1185">Reference proteome</keyword>
<dbReference type="Pfam" id="PF06839">
    <property type="entry name" value="Zn_ribbon_GRF"/>
    <property type="match status" value="1"/>
</dbReference>
<name>A0A445AJ52_ARAHY</name>
<organism evidence="7 8">
    <name type="scientific">Arachis hypogaea</name>
    <name type="common">Peanut</name>
    <dbReference type="NCBI Taxonomy" id="3818"/>
    <lineage>
        <taxon>Eukaryota</taxon>
        <taxon>Viridiplantae</taxon>
        <taxon>Streptophyta</taxon>
        <taxon>Embryophyta</taxon>
        <taxon>Tracheophyta</taxon>
        <taxon>Spermatophyta</taxon>
        <taxon>Magnoliopsida</taxon>
        <taxon>eudicotyledons</taxon>
        <taxon>Gunneridae</taxon>
        <taxon>Pentapetalae</taxon>
        <taxon>rosids</taxon>
        <taxon>fabids</taxon>
        <taxon>Fabales</taxon>
        <taxon>Fabaceae</taxon>
        <taxon>Papilionoideae</taxon>
        <taxon>50 kb inversion clade</taxon>
        <taxon>dalbergioids sensu lato</taxon>
        <taxon>Dalbergieae</taxon>
        <taxon>Pterocarpus clade</taxon>
        <taxon>Arachis</taxon>
    </lineage>
</organism>
<feature type="transmembrane region" description="Helical" evidence="5">
    <location>
        <begin position="138"/>
        <end position="157"/>
    </location>
</feature>
<dbReference type="GO" id="GO:0008270">
    <property type="term" value="F:zinc ion binding"/>
    <property type="evidence" value="ECO:0007669"/>
    <property type="project" value="UniProtKB-KW"/>
</dbReference>
<dbReference type="AlphaFoldDB" id="A0A445AJ52"/>
<keyword evidence="5" id="KW-0812">Transmembrane</keyword>
<keyword evidence="3" id="KW-0862">Zinc</keyword>
<evidence type="ECO:0000256" key="5">
    <source>
        <dbReference type="SAM" id="Phobius"/>
    </source>
</evidence>
<dbReference type="Proteomes" id="UP000289738">
    <property type="component" value="Chromosome B02"/>
</dbReference>
<dbReference type="EMBL" id="SDMP01000012">
    <property type="protein sequence ID" value="RYR26469.1"/>
    <property type="molecule type" value="Genomic_DNA"/>
</dbReference>
<keyword evidence="2 4" id="KW-0863">Zinc-finger</keyword>
<evidence type="ECO:0000256" key="1">
    <source>
        <dbReference type="ARBA" id="ARBA00022723"/>
    </source>
</evidence>
<sequence length="159" mass="17571">MSQMASSAGGSTTSSCHGERFVHEGSENLSLSKGQHPKCLCGLYVIISKSGTVENLGRLFFGCPRYKEKLPYCKFFVWVDMVFDLNGKNVGLKEVAVADDLVGGFRETLLELQDRVGVLENNENAVVKKYWKNICFNLYLSAGFIVLIYVVVLNCSAKA</sequence>
<reference evidence="7 8" key="1">
    <citation type="submission" date="2019-01" db="EMBL/GenBank/DDBJ databases">
        <title>Sequencing of cultivated peanut Arachis hypogaea provides insights into genome evolution and oil improvement.</title>
        <authorList>
            <person name="Chen X."/>
        </authorList>
    </citation>
    <scope>NUCLEOTIDE SEQUENCE [LARGE SCALE GENOMIC DNA]</scope>
    <source>
        <strain evidence="8">cv. Fuhuasheng</strain>
        <tissue evidence="7">Leaves</tissue>
    </source>
</reference>
<dbReference type="PANTHER" id="PTHR33248">
    <property type="entry name" value="ZINC ION-BINDING PROTEIN"/>
    <property type="match status" value="1"/>
</dbReference>
<dbReference type="InterPro" id="IPR010666">
    <property type="entry name" value="Znf_GRF"/>
</dbReference>
<evidence type="ECO:0000256" key="2">
    <source>
        <dbReference type="ARBA" id="ARBA00022771"/>
    </source>
</evidence>
<evidence type="ECO:0000259" key="6">
    <source>
        <dbReference type="PROSITE" id="PS51999"/>
    </source>
</evidence>
<feature type="domain" description="GRF-type" evidence="6">
    <location>
        <begin position="39"/>
        <end position="82"/>
    </location>
</feature>
<evidence type="ECO:0000313" key="7">
    <source>
        <dbReference type="EMBL" id="RYR26469.1"/>
    </source>
</evidence>